<sequence>MTNLKRASRCLGRITWTPVLMKKSQKFDIVDERLYRSYLRRERPEQKHINEYLRRRLESIPIEVCQNKEMTLKKLVVRNSPPSIDSAIPQRRIKSLVHIKDLNGDSLLIKVNTGADEVFESTETPPIHKYLLDAMDRLNSRGVPAPPPANIDNRYPTNNFRITKRYWTSKDKPCGVFHFACWRMKGHVHNLFA</sequence>
<protein>
    <submittedName>
        <fullName evidence="1">Uncharacterized protein</fullName>
    </submittedName>
</protein>
<dbReference type="OrthoDB" id="4638065at2759"/>
<proteinExistence type="predicted"/>
<name>A0A8H4VQF7_9HELO</name>
<keyword evidence="2" id="KW-1185">Reference proteome</keyword>
<organism evidence="1 2">
    <name type="scientific">Cudoniella acicularis</name>
    <dbReference type="NCBI Taxonomy" id="354080"/>
    <lineage>
        <taxon>Eukaryota</taxon>
        <taxon>Fungi</taxon>
        <taxon>Dikarya</taxon>
        <taxon>Ascomycota</taxon>
        <taxon>Pezizomycotina</taxon>
        <taxon>Leotiomycetes</taxon>
        <taxon>Helotiales</taxon>
        <taxon>Tricladiaceae</taxon>
        <taxon>Cudoniella</taxon>
    </lineage>
</organism>
<accession>A0A8H4VQF7</accession>
<evidence type="ECO:0000313" key="1">
    <source>
        <dbReference type="EMBL" id="KAF4619091.1"/>
    </source>
</evidence>
<gene>
    <name evidence="1" type="ORF">G7Y89_g14757</name>
</gene>
<comment type="caution">
    <text evidence="1">The sequence shown here is derived from an EMBL/GenBank/DDBJ whole genome shotgun (WGS) entry which is preliminary data.</text>
</comment>
<dbReference type="AlphaFoldDB" id="A0A8H4VQF7"/>
<dbReference type="Proteomes" id="UP000566819">
    <property type="component" value="Unassembled WGS sequence"/>
</dbReference>
<evidence type="ECO:0000313" key="2">
    <source>
        <dbReference type="Proteomes" id="UP000566819"/>
    </source>
</evidence>
<dbReference type="EMBL" id="JAAMPI010002038">
    <property type="protein sequence ID" value="KAF4619091.1"/>
    <property type="molecule type" value="Genomic_DNA"/>
</dbReference>
<reference evidence="1 2" key="1">
    <citation type="submission" date="2020-03" db="EMBL/GenBank/DDBJ databases">
        <title>Draft Genome Sequence of Cudoniella acicularis.</title>
        <authorList>
            <person name="Buettner E."/>
            <person name="Kellner H."/>
        </authorList>
    </citation>
    <scope>NUCLEOTIDE SEQUENCE [LARGE SCALE GENOMIC DNA]</scope>
    <source>
        <strain evidence="1 2">DSM 108380</strain>
    </source>
</reference>